<dbReference type="HOGENOM" id="CLU_034545_3_2_0"/>
<accession>Q02DC6</accession>
<feature type="domain" description="PPM-type phosphatase" evidence="1">
    <location>
        <begin position="4"/>
        <end position="238"/>
    </location>
</feature>
<evidence type="ECO:0000313" key="2">
    <source>
        <dbReference type="EMBL" id="ABJ82304.1"/>
    </source>
</evidence>
<dbReference type="InterPro" id="IPR001932">
    <property type="entry name" value="PPM-type_phosphatase-like_dom"/>
</dbReference>
<protein>
    <submittedName>
        <fullName evidence="2">Transcriptional regulator, Fis family</fullName>
    </submittedName>
</protein>
<reference evidence="2" key="1">
    <citation type="submission" date="2006-10" db="EMBL/GenBank/DDBJ databases">
        <title>Complete sequence of Solibacter usitatus Ellin6076.</title>
        <authorList>
            <consortium name="US DOE Joint Genome Institute"/>
            <person name="Copeland A."/>
            <person name="Lucas S."/>
            <person name="Lapidus A."/>
            <person name="Barry K."/>
            <person name="Detter J.C."/>
            <person name="Glavina del Rio T."/>
            <person name="Hammon N."/>
            <person name="Israni S."/>
            <person name="Dalin E."/>
            <person name="Tice H."/>
            <person name="Pitluck S."/>
            <person name="Thompson L.S."/>
            <person name="Brettin T."/>
            <person name="Bruce D."/>
            <person name="Han C."/>
            <person name="Tapia R."/>
            <person name="Gilna P."/>
            <person name="Schmutz J."/>
            <person name="Larimer F."/>
            <person name="Land M."/>
            <person name="Hauser L."/>
            <person name="Kyrpides N."/>
            <person name="Mikhailova N."/>
            <person name="Janssen P.H."/>
            <person name="Kuske C.R."/>
            <person name="Richardson P."/>
        </authorList>
    </citation>
    <scope>NUCLEOTIDE SEQUENCE</scope>
    <source>
        <strain evidence="2">Ellin6076</strain>
    </source>
</reference>
<dbReference type="SUPFAM" id="SSF81606">
    <property type="entry name" value="PP2C-like"/>
    <property type="match status" value="1"/>
</dbReference>
<dbReference type="KEGG" id="sus:Acid_1311"/>
<dbReference type="PROSITE" id="PS51746">
    <property type="entry name" value="PPM_2"/>
    <property type="match status" value="1"/>
</dbReference>
<dbReference type="EMBL" id="CP000473">
    <property type="protein sequence ID" value="ABJ82304.1"/>
    <property type="molecule type" value="Genomic_DNA"/>
</dbReference>
<dbReference type="CDD" id="cd00143">
    <property type="entry name" value="PP2Cc"/>
    <property type="match status" value="1"/>
</dbReference>
<gene>
    <name evidence="2" type="ordered locus">Acid_1311</name>
</gene>
<dbReference type="OrthoDB" id="9801841at2"/>
<dbReference type="Pfam" id="PF13672">
    <property type="entry name" value="PP2C_2"/>
    <property type="match status" value="1"/>
</dbReference>
<proteinExistence type="predicted"/>
<dbReference type="SMART" id="SM00332">
    <property type="entry name" value="PP2Cc"/>
    <property type="match status" value="1"/>
</dbReference>
<dbReference type="AlphaFoldDB" id="Q02DC6"/>
<evidence type="ECO:0000259" key="1">
    <source>
        <dbReference type="PROSITE" id="PS51746"/>
    </source>
</evidence>
<dbReference type="InParanoid" id="Q02DC6"/>
<dbReference type="eggNOG" id="COG0631">
    <property type="taxonomic scope" value="Bacteria"/>
</dbReference>
<dbReference type="STRING" id="234267.Acid_1311"/>
<dbReference type="InterPro" id="IPR036457">
    <property type="entry name" value="PPM-type-like_dom_sf"/>
</dbReference>
<name>Q02DC6_SOLUE</name>
<sequence length="240" mass="25573">MLEAFSLSDKGCVRANNEDYCLIDAERGLYVLADGMGGAKAGEQASRIAVETVAQTVRKAPTLDSQVLIFAAEEANRRVLEAAHNDPSLEGMGTTLVAALELDNELAIASVGDSRAYVLDEAGLRAITDDQTWVNEVGRPLGLDEESLRNHPMRHVLTMAIGASAPLTINHYRVRLTPGSLVLICSDGLHGVLEAPEMEAILKGGRNGDTLEESCHHLIDAAKHAGGPDNVTAVLMRKIG</sequence>
<dbReference type="SMART" id="SM00331">
    <property type="entry name" value="PP2C_SIG"/>
    <property type="match status" value="1"/>
</dbReference>
<organism evidence="2">
    <name type="scientific">Solibacter usitatus (strain Ellin6076)</name>
    <dbReference type="NCBI Taxonomy" id="234267"/>
    <lineage>
        <taxon>Bacteria</taxon>
        <taxon>Pseudomonadati</taxon>
        <taxon>Acidobacteriota</taxon>
        <taxon>Terriglobia</taxon>
        <taxon>Bryobacterales</taxon>
        <taxon>Solibacteraceae</taxon>
        <taxon>Candidatus Solibacter</taxon>
    </lineage>
</organism>
<dbReference type="Gene3D" id="3.60.40.10">
    <property type="entry name" value="PPM-type phosphatase domain"/>
    <property type="match status" value="1"/>
</dbReference>